<dbReference type="CDD" id="cd02042">
    <property type="entry name" value="ParAB_family"/>
    <property type="match status" value="1"/>
</dbReference>
<name>A0A377KR76_9ENTE</name>
<proteinExistence type="predicted"/>
<reference evidence="2 3" key="1">
    <citation type="submission" date="2018-06" db="EMBL/GenBank/DDBJ databases">
        <authorList>
            <consortium name="Pathogen Informatics"/>
            <person name="Doyle S."/>
        </authorList>
    </citation>
    <scope>NUCLEOTIDE SEQUENCE [LARGE SCALE GENOMIC DNA]</scope>
    <source>
        <strain evidence="2 3">NCTC8129</strain>
    </source>
</reference>
<organism evidence="2 3">
    <name type="scientific">Enterococcus durans</name>
    <dbReference type="NCBI Taxonomy" id="53345"/>
    <lineage>
        <taxon>Bacteria</taxon>
        <taxon>Bacillati</taxon>
        <taxon>Bacillota</taxon>
        <taxon>Bacilli</taxon>
        <taxon>Lactobacillales</taxon>
        <taxon>Enterococcaceae</taxon>
        <taxon>Enterococcus</taxon>
    </lineage>
</organism>
<protein>
    <submittedName>
        <fullName evidence="2">Replication-associated protein RepB</fullName>
    </submittedName>
</protein>
<gene>
    <name evidence="2" type="primary">repB-1</name>
    <name evidence="2" type="ORF">NCTC8129_03138</name>
</gene>
<dbReference type="PANTHER" id="PTHR13696">
    <property type="entry name" value="P-LOOP CONTAINING NUCLEOSIDE TRIPHOSPHATE HYDROLASE"/>
    <property type="match status" value="1"/>
</dbReference>
<dbReference type="InterPro" id="IPR025669">
    <property type="entry name" value="AAA_dom"/>
</dbReference>
<dbReference type="AlphaFoldDB" id="A0A377KR76"/>
<dbReference type="RefSeq" id="WP_115236023.1">
    <property type="nucleotide sequence ID" value="NZ_JADMRJ010000086.1"/>
</dbReference>
<evidence type="ECO:0000313" key="2">
    <source>
        <dbReference type="EMBL" id="STP30881.1"/>
    </source>
</evidence>
<sequence>MEKVLSFANFKGGVGKTSTTALVGYNLAKVGKRVLMIDLDAQANLTSLMFKTSSNDNEITTIDKSLMRGITENIESDKLALVIKENLYLIPNAVDFSVYPRYLEKNFNAEIDRVKYLKEYIKPLISKFDYIFLDVPPTLSLLNDTAFYACDQIIVVLQTQERSLTGAEVFIQYLQNTLIDEFNASCDVLGILPVLSKRNARVDEEILELATEEFGEEYIFDHKISLMERVKRMDMTGITDNPKDPHDKKVHSIFTLVGEEILERIDG</sequence>
<dbReference type="InterPro" id="IPR050678">
    <property type="entry name" value="DNA_Partitioning_ATPase"/>
</dbReference>
<dbReference type="PANTHER" id="PTHR13696:SF99">
    <property type="entry name" value="COBYRINIC ACID AC-DIAMIDE SYNTHASE"/>
    <property type="match status" value="1"/>
</dbReference>
<evidence type="ECO:0000259" key="1">
    <source>
        <dbReference type="Pfam" id="PF13614"/>
    </source>
</evidence>
<dbReference type="Proteomes" id="UP000254070">
    <property type="component" value="Unassembled WGS sequence"/>
</dbReference>
<evidence type="ECO:0000313" key="3">
    <source>
        <dbReference type="Proteomes" id="UP000254070"/>
    </source>
</evidence>
<dbReference type="InterPro" id="IPR027417">
    <property type="entry name" value="P-loop_NTPase"/>
</dbReference>
<dbReference type="SUPFAM" id="SSF52540">
    <property type="entry name" value="P-loop containing nucleoside triphosphate hydrolases"/>
    <property type="match status" value="1"/>
</dbReference>
<dbReference type="Gene3D" id="3.40.50.300">
    <property type="entry name" value="P-loop containing nucleotide triphosphate hydrolases"/>
    <property type="match status" value="1"/>
</dbReference>
<dbReference type="EMBL" id="UGIF01000002">
    <property type="protein sequence ID" value="STP30881.1"/>
    <property type="molecule type" value="Genomic_DNA"/>
</dbReference>
<accession>A0A377KR76</accession>
<dbReference type="Pfam" id="PF13614">
    <property type="entry name" value="AAA_31"/>
    <property type="match status" value="1"/>
</dbReference>
<feature type="domain" description="AAA" evidence="1">
    <location>
        <begin position="3"/>
        <end position="176"/>
    </location>
</feature>